<feature type="domain" description="TonB-dependent receptor-like beta-barrel" evidence="7">
    <location>
        <begin position="2"/>
        <end position="269"/>
    </location>
</feature>
<evidence type="ECO:0000256" key="1">
    <source>
        <dbReference type="ARBA" id="ARBA00004571"/>
    </source>
</evidence>
<dbReference type="EMBL" id="BARW01007856">
    <property type="protein sequence ID" value="GAI77174.1"/>
    <property type="molecule type" value="Genomic_DNA"/>
</dbReference>
<dbReference type="InterPro" id="IPR000531">
    <property type="entry name" value="Beta-barrel_TonB"/>
</dbReference>
<dbReference type="InterPro" id="IPR039426">
    <property type="entry name" value="TonB-dep_rcpt-like"/>
</dbReference>
<evidence type="ECO:0000259" key="7">
    <source>
        <dbReference type="Pfam" id="PF00593"/>
    </source>
</evidence>
<evidence type="ECO:0000256" key="5">
    <source>
        <dbReference type="ARBA" id="ARBA00023136"/>
    </source>
</evidence>
<dbReference type="GO" id="GO:0009279">
    <property type="term" value="C:cell outer membrane"/>
    <property type="evidence" value="ECO:0007669"/>
    <property type="project" value="UniProtKB-SubCell"/>
</dbReference>
<dbReference type="AlphaFoldDB" id="X1TAX7"/>
<sequence length="306" mass="34726">MNKLKVSAGARFDNYNIVDIEQSGSDKSGNVLSPRLTLKYDIKEYLQARVSYSQGYRAPQIFDEDLHIETSGSRKVIHKNDPDLKQETSHSYMASLDFNKQLGKIYVGLLVEGFYTQLNDPFANEYSEPDINGTVVYTRVNSEKGAKVQGVNIELNVVPTDKFSLKAGFTQQNSEYEEAQEFNEKKFFRTPEDYGYLTLDWQPSKKWGISSTGIYTGIMLVPYFGLQISNPDDGELRTTESFFDLGLKVRYNIKLNGTTLQLFTGMKNIFNSYQSDFDSGIDRDPGYVYGPMNPRTVYFGRANSGL</sequence>
<keyword evidence="6" id="KW-0998">Cell outer membrane</keyword>
<comment type="caution">
    <text evidence="8">The sequence shown here is derived from an EMBL/GenBank/DDBJ whole genome shotgun (WGS) entry which is preliminary data.</text>
</comment>
<evidence type="ECO:0000256" key="3">
    <source>
        <dbReference type="ARBA" id="ARBA00022692"/>
    </source>
</evidence>
<organism evidence="8">
    <name type="scientific">marine sediment metagenome</name>
    <dbReference type="NCBI Taxonomy" id="412755"/>
    <lineage>
        <taxon>unclassified sequences</taxon>
        <taxon>metagenomes</taxon>
        <taxon>ecological metagenomes</taxon>
    </lineage>
</organism>
<evidence type="ECO:0000313" key="8">
    <source>
        <dbReference type="EMBL" id="GAI77174.1"/>
    </source>
</evidence>
<evidence type="ECO:0000256" key="6">
    <source>
        <dbReference type="ARBA" id="ARBA00023237"/>
    </source>
</evidence>
<reference evidence="8" key="1">
    <citation type="journal article" date="2014" name="Front. Microbiol.">
        <title>High frequency of phylogenetically diverse reductive dehalogenase-homologous genes in deep subseafloor sedimentary metagenomes.</title>
        <authorList>
            <person name="Kawai M."/>
            <person name="Futagami T."/>
            <person name="Toyoda A."/>
            <person name="Takaki Y."/>
            <person name="Nishi S."/>
            <person name="Hori S."/>
            <person name="Arai W."/>
            <person name="Tsubouchi T."/>
            <person name="Morono Y."/>
            <person name="Uchiyama I."/>
            <person name="Ito T."/>
            <person name="Fujiyama A."/>
            <person name="Inagaki F."/>
            <person name="Takami H."/>
        </authorList>
    </citation>
    <scope>NUCLEOTIDE SEQUENCE</scope>
    <source>
        <strain evidence="8">Expedition CK06-06</strain>
    </source>
</reference>
<comment type="subcellular location">
    <subcellularLocation>
        <location evidence="1">Cell outer membrane</location>
        <topology evidence="1">Multi-pass membrane protein</topology>
    </subcellularLocation>
</comment>
<gene>
    <name evidence="8" type="ORF">S12H4_16265</name>
</gene>
<dbReference type="Gene3D" id="2.40.170.20">
    <property type="entry name" value="TonB-dependent receptor, beta-barrel domain"/>
    <property type="match status" value="1"/>
</dbReference>
<keyword evidence="5" id="KW-0472">Membrane</keyword>
<dbReference type="SUPFAM" id="SSF56935">
    <property type="entry name" value="Porins"/>
    <property type="match status" value="1"/>
</dbReference>
<evidence type="ECO:0000256" key="4">
    <source>
        <dbReference type="ARBA" id="ARBA00023077"/>
    </source>
</evidence>
<dbReference type="GO" id="GO:0044718">
    <property type="term" value="P:siderophore transmembrane transport"/>
    <property type="evidence" value="ECO:0007669"/>
    <property type="project" value="TreeGrafter"/>
</dbReference>
<keyword evidence="2" id="KW-0813">Transport</keyword>
<dbReference type="GO" id="GO:0015344">
    <property type="term" value="F:siderophore uptake transmembrane transporter activity"/>
    <property type="evidence" value="ECO:0007669"/>
    <property type="project" value="TreeGrafter"/>
</dbReference>
<name>X1TAX7_9ZZZZ</name>
<keyword evidence="3" id="KW-0812">Transmembrane</keyword>
<dbReference type="PANTHER" id="PTHR30069">
    <property type="entry name" value="TONB-DEPENDENT OUTER MEMBRANE RECEPTOR"/>
    <property type="match status" value="1"/>
</dbReference>
<dbReference type="InterPro" id="IPR036942">
    <property type="entry name" value="Beta-barrel_TonB_sf"/>
</dbReference>
<feature type="non-terminal residue" evidence="8">
    <location>
        <position position="306"/>
    </location>
</feature>
<keyword evidence="4" id="KW-0798">TonB box</keyword>
<evidence type="ECO:0000256" key="2">
    <source>
        <dbReference type="ARBA" id="ARBA00022448"/>
    </source>
</evidence>
<accession>X1TAX7</accession>
<protein>
    <recommendedName>
        <fullName evidence="7">TonB-dependent receptor-like beta-barrel domain-containing protein</fullName>
    </recommendedName>
</protein>
<dbReference type="PANTHER" id="PTHR30069:SF57">
    <property type="entry name" value="TONB-DEPENDENT RECEPTOR"/>
    <property type="match status" value="1"/>
</dbReference>
<proteinExistence type="predicted"/>
<dbReference type="Pfam" id="PF00593">
    <property type="entry name" value="TonB_dep_Rec_b-barrel"/>
    <property type="match status" value="1"/>
</dbReference>